<keyword evidence="3" id="KW-0813">Transport</keyword>
<evidence type="ECO:0000256" key="7">
    <source>
        <dbReference type="ARBA" id="ARBA00023136"/>
    </source>
</evidence>
<dbReference type="GO" id="GO:0005886">
    <property type="term" value="C:plasma membrane"/>
    <property type="evidence" value="ECO:0007669"/>
    <property type="project" value="UniProtKB-SubCell"/>
</dbReference>
<feature type="transmembrane region" description="Helical" evidence="8">
    <location>
        <begin position="183"/>
        <end position="199"/>
    </location>
</feature>
<organism evidence="9 10">
    <name type="scientific">Marininema halotolerans</name>
    <dbReference type="NCBI Taxonomy" id="1155944"/>
    <lineage>
        <taxon>Bacteria</taxon>
        <taxon>Bacillati</taxon>
        <taxon>Bacillota</taxon>
        <taxon>Bacilli</taxon>
        <taxon>Bacillales</taxon>
        <taxon>Thermoactinomycetaceae</taxon>
        <taxon>Marininema</taxon>
    </lineage>
</organism>
<feature type="transmembrane region" description="Helical" evidence="8">
    <location>
        <begin position="140"/>
        <end position="171"/>
    </location>
</feature>
<dbReference type="InterPro" id="IPR052017">
    <property type="entry name" value="TSUP"/>
</dbReference>
<evidence type="ECO:0000256" key="5">
    <source>
        <dbReference type="ARBA" id="ARBA00022692"/>
    </source>
</evidence>
<accession>A0A1I6P741</accession>
<dbReference type="EMBL" id="FPAA01000001">
    <property type="protein sequence ID" value="SFS36004.1"/>
    <property type="molecule type" value="Genomic_DNA"/>
</dbReference>
<evidence type="ECO:0000256" key="6">
    <source>
        <dbReference type="ARBA" id="ARBA00022989"/>
    </source>
</evidence>
<keyword evidence="7 8" id="KW-0472">Membrane</keyword>
<dbReference type="AlphaFoldDB" id="A0A1I6P741"/>
<dbReference type="PANTHER" id="PTHR30269:SF0">
    <property type="entry name" value="MEMBRANE TRANSPORTER PROTEIN YFCA-RELATED"/>
    <property type="match status" value="1"/>
</dbReference>
<proteinExistence type="inferred from homology"/>
<feature type="transmembrane region" description="Helical" evidence="8">
    <location>
        <begin position="102"/>
        <end position="120"/>
    </location>
</feature>
<dbReference type="OrthoDB" id="554695at2"/>
<sequence>MEDMNVQILIFLLCAGFLAAFVDSVVGGGGLIAIPALLFTGLPPAVALGTNKLASTLCSFTSTVSFLRSGHIHFGFVKWLIPLSLIGSVSGAYLVRQIPADFLKPLIIVLLLFVTLYTIFKKDWGTVSSYTGVTAKTGFLIALASFVIGFYDGFFGAGTGSFLMFSFLMLGFNFVESAGNAKVLNFASNFAALMMFIYLDAVNYTYGVPMAGAMVLGALIGSKVAITRGTAYVKVLFVSVSLLMISKQCWDYFAL</sequence>
<protein>
    <recommendedName>
        <fullName evidence="8">Probable membrane transporter protein</fullName>
    </recommendedName>
</protein>
<keyword evidence="4 8" id="KW-1003">Cell membrane</keyword>
<name>A0A1I6P741_9BACL</name>
<feature type="transmembrane region" description="Helical" evidence="8">
    <location>
        <begin position="233"/>
        <end position="253"/>
    </location>
</feature>
<keyword evidence="5 8" id="KW-0812">Transmembrane</keyword>
<dbReference type="Proteomes" id="UP000198660">
    <property type="component" value="Unassembled WGS sequence"/>
</dbReference>
<feature type="transmembrane region" description="Helical" evidence="8">
    <location>
        <begin position="76"/>
        <end position="95"/>
    </location>
</feature>
<comment type="subcellular location">
    <subcellularLocation>
        <location evidence="1 8">Cell membrane</location>
        <topology evidence="1 8">Multi-pass membrane protein</topology>
    </subcellularLocation>
</comment>
<keyword evidence="6 8" id="KW-1133">Transmembrane helix</keyword>
<evidence type="ECO:0000256" key="8">
    <source>
        <dbReference type="RuleBase" id="RU363041"/>
    </source>
</evidence>
<comment type="similarity">
    <text evidence="2 8">Belongs to the 4-toluene sulfonate uptake permease (TSUP) (TC 2.A.102) family.</text>
</comment>
<dbReference type="PANTHER" id="PTHR30269">
    <property type="entry name" value="TRANSMEMBRANE PROTEIN YFCA"/>
    <property type="match status" value="1"/>
</dbReference>
<dbReference type="Pfam" id="PF01925">
    <property type="entry name" value="TauE"/>
    <property type="match status" value="1"/>
</dbReference>
<evidence type="ECO:0000313" key="10">
    <source>
        <dbReference type="Proteomes" id="UP000198660"/>
    </source>
</evidence>
<gene>
    <name evidence="9" type="ORF">SAMN05444972_101402</name>
</gene>
<evidence type="ECO:0000256" key="1">
    <source>
        <dbReference type="ARBA" id="ARBA00004651"/>
    </source>
</evidence>
<dbReference type="RefSeq" id="WP_091833033.1">
    <property type="nucleotide sequence ID" value="NZ_FPAA01000001.1"/>
</dbReference>
<reference evidence="10" key="1">
    <citation type="submission" date="2016-10" db="EMBL/GenBank/DDBJ databases">
        <authorList>
            <person name="Varghese N."/>
            <person name="Submissions S."/>
        </authorList>
    </citation>
    <scope>NUCLEOTIDE SEQUENCE [LARGE SCALE GENOMIC DNA]</scope>
    <source>
        <strain evidence="10">DSM 45789</strain>
    </source>
</reference>
<keyword evidence="10" id="KW-1185">Reference proteome</keyword>
<evidence type="ECO:0000256" key="3">
    <source>
        <dbReference type="ARBA" id="ARBA00022448"/>
    </source>
</evidence>
<evidence type="ECO:0000256" key="2">
    <source>
        <dbReference type="ARBA" id="ARBA00009142"/>
    </source>
</evidence>
<evidence type="ECO:0000313" key="9">
    <source>
        <dbReference type="EMBL" id="SFS36004.1"/>
    </source>
</evidence>
<evidence type="ECO:0000256" key="4">
    <source>
        <dbReference type="ARBA" id="ARBA00022475"/>
    </source>
</evidence>
<dbReference type="InterPro" id="IPR002781">
    <property type="entry name" value="TM_pro_TauE-like"/>
</dbReference>